<evidence type="ECO:0000313" key="1">
    <source>
        <dbReference type="EMBL" id="JAP87903.1"/>
    </source>
</evidence>
<proteinExistence type="predicted"/>
<dbReference type="EMBL" id="GEDV01000654">
    <property type="protein sequence ID" value="JAP87903.1"/>
    <property type="molecule type" value="Transcribed_RNA"/>
</dbReference>
<keyword evidence="1" id="KW-0808">Transferase</keyword>
<keyword evidence="1" id="KW-0548">Nucleotidyltransferase</keyword>
<dbReference type="GO" id="GO:0003964">
    <property type="term" value="F:RNA-directed DNA polymerase activity"/>
    <property type="evidence" value="ECO:0007669"/>
    <property type="project" value="UniProtKB-KW"/>
</dbReference>
<sequence length="110" mass="12442">QVGFKSCNLSMCERQVQLGLNKISKWADENGFILNPQKSSCVLFSRKRGLHPDPDLDFDRLNWQMIVYKLQPSDDLVPYAGVVFVSPARFHSLDDGCLSLQIVPAYVIGR</sequence>
<organism evidence="1">
    <name type="scientific">Rhipicephalus appendiculatus</name>
    <name type="common">Brown ear tick</name>
    <dbReference type="NCBI Taxonomy" id="34631"/>
    <lineage>
        <taxon>Eukaryota</taxon>
        <taxon>Metazoa</taxon>
        <taxon>Ecdysozoa</taxon>
        <taxon>Arthropoda</taxon>
        <taxon>Chelicerata</taxon>
        <taxon>Arachnida</taxon>
        <taxon>Acari</taxon>
        <taxon>Parasitiformes</taxon>
        <taxon>Ixodida</taxon>
        <taxon>Ixodoidea</taxon>
        <taxon>Ixodidae</taxon>
        <taxon>Rhipicephalinae</taxon>
        <taxon>Rhipicephalus</taxon>
        <taxon>Rhipicephalus</taxon>
    </lineage>
</organism>
<name>A0A131Z972_RHIAP</name>
<protein>
    <submittedName>
        <fullName evidence="1">RNA-directed DNA polymerase from mobile element jockey</fullName>
    </submittedName>
</protein>
<keyword evidence="1" id="KW-0695">RNA-directed DNA polymerase</keyword>
<reference evidence="1" key="1">
    <citation type="journal article" date="2016" name="Ticks Tick Borne Dis.">
        <title>De novo assembly and annotation of the salivary gland transcriptome of Rhipicephalus appendiculatus male and female ticks during blood feeding.</title>
        <authorList>
            <person name="de Castro M.H."/>
            <person name="de Klerk D."/>
            <person name="Pienaar R."/>
            <person name="Latif A.A."/>
            <person name="Rees D.J."/>
            <person name="Mans B.J."/>
        </authorList>
    </citation>
    <scope>NUCLEOTIDE SEQUENCE</scope>
    <source>
        <tissue evidence="1">Salivary glands</tissue>
    </source>
</reference>
<accession>A0A131Z972</accession>
<feature type="non-terminal residue" evidence="1">
    <location>
        <position position="1"/>
    </location>
</feature>
<dbReference type="AlphaFoldDB" id="A0A131Z972"/>